<keyword evidence="3" id="KW-1185">Reference proteome</keyword>
<feature type="transmembrane region" description="Helical" evidence="1">
    <location>
        <begin position="12"/>
        <end position="34"/>
    </location>
</feature>
<feature type="transmembrane region" description="Helical" evidence="1">
    <location>
        <begin position="150"/>
        <end position="168"/>
    </location>
</feature>
<dbReference type="OrthoDB" id="3543033at2759"/>
<dbReference type="AlphaFoldDB" id="A0A4Z1HFA2"/>
<feature type="transmembrane region" description="Helical" evidence="1">
    <location>
        <begin position="46"/>
        <end position="65"/>
    </location>
</feature>
<evidence type="ECO:0000313" key="3">
    <source>
        <dbReference type="Proteomes" id="UP000297452"/>
    </source>
</evidence>
<organism evidence="2 3">
    <name type="scientific">Botryotinia narcissicola</name>
    <dbReference type="NCBI Taxonomy" id="278944"/>
    <lineage>
        <taxon>Eukaryota</taxon>
        <taxon>Fungi</taxon>
        <taxon>Dikarya</taxon>
        <taxon>Ascomycota</taxon>
        <taxon>Pezizomycotina</taxon>
        <taxon>Leotiomycetes</taxon>
        <taxon>Helotiales</taxon>
        <taxon>Sclerotiniaceae</taxon>
        <taxon>Botryotinia</taxon>
    </lineage>
</organism>
<keyword evidence="1" id="KW-0472">Membrane</keyword>
<name>A0A4Z1HFA2_9HELO</name>
<sequence length="253" mass="28540">MTIENSSHQTDNMATTTFLASLLHSIENFLAYLFKPLNTHLSPSAQQFLIISSACFTGILIFSFLNKAVNTFGALLTRIPVNPETLLNQAIGEIEAIPISAETLLNQAFCKFDAVQNYNTIKKEKDVQDHKTVLRNGQNRWQPTARQTKYTLMALYGMFLACYFVYVVMEFEGWVRKGVILLSFLSLVNVGGFEFVRGSERRGVDDVRNFFGSFVGAREGTCVLTEIGVESRDLFVRTGIGFRKWNIGCLNFR</sequence>
<dbReference type="EMBL" id="PQXJ01000620">
    <property type="protein sequence ID" value="TGO45992.1"/>
    <property type="molecule type" value="Genomic_DNA"/>
</dbReference>
<protein>
    <submittedName>
        <fullName evidence="2">Uncharacterized protein</fullName>
    </submittedName>
</protein>
<feature type="transmembrane region" description="Helical" evidence="1">
    <location>
        <begin position="174"/>
        <end position="193"/>
    </location>
</feature>
<accession>A0A4Z1HFA2</accession>
<dbReference type="Proteomes" id="UP000297452">
    <property type="component" value="Unassembled WGS sequence"/>
</dbReference>
<comment type="caution">
    <text evidence="2">The sequence shown here is derived from an EMBL/GenBank/DDBJ whole genome shotgun (WGS) entry which is preliminary data.</text>
</comment>
<keyword evidence="1" id="KW-1133">Transmembrane helix</keyword>
<evidence type="ECO:0000313" key="2">
    <source>
        <dbReference type="EMBL" id="TGO45992.1"/>
    </source>
</evidence>
<reference evidence="2 3" key="1">
    <citation type="submission" date="2017-12" db="EMBL/GenBank/DDBJ databases">
        <title>Comparative genomics of Botrytis spp.</title>
        <authorList>
            <person name="Valero-Jimenez C.A."/>
            <person name="Tapia P."/>
            <person name="Veloso J."/>
            <person name="Silva-Moreno E."/>
            <person name="Staats M."/>
            <person name="Valdes J.H."/>
            <person name="Van Kan J.A.L."/>
        </authorList>
    </citation>
    <scope>NUCLEOTIDE SEQUENCE [LARGE SCALE GENOMIC DNA]</scope>
    <source>
        <strain evidence="2 3">MUCL2120</strain>
    </source>
</reference>
<evidence type="ECO:0000256" key="1">
    <source>
        <dbReference type="SAM" id="Phobius"/>
    </source>
</evidence>
<gene>
    <name evidence="2" type="ORF">BOTNAR_0622g00060</name>
</gene>
<keyword evidence="1" id="KW-0812">Transmembrane</keyword>
<proteinExistence type="predicted"/>